<dbReference type="SUPFAM" id="SSF46785">
    <property type="entry name" value="Winged helix' DNA-binding domain"/>
    <property type="match status" value="1"/>
</dbReference>
<dbReference type="GO" id="GO:0003887">
    <property type="term" value="F:DNA-directed DNA polymerase activity"/>
    <property type="evidence" value="ECO:0007669"/>
    <property type="project" value="InterPro"/>
</dbReference>
<dbReference type="eggNOG" id="COG5527">
    <property type="taxonomic scope" value="Bacteria"/>
</dbReference>
<feature type="domain" description="Initiator Rep protein WH1" evidence="2">
    <location>
        <begin position="41"/>
        <end position="187"/>
    </location>
</feature>
<evidence type="ECO:0000313" key="4">
    <source>
        <dbReference type="Proteomes" id="UP000006732"/>
    </source>
</evidence>
<dbReference type="KEGG" id="ppd:Ppro_3788"/>
<dbReference type="InterPro" id="IPR036390">
    <property type="entry name" value="WH_DNA-bd_sf"/>
</dbReference>
<protein>
    <submittedName>
        <fullName evidence="3">Initiator RepB protein</fullName>
    </submittedName>
</protein>
<evidence type="ECO:0000256" key="1">
    <source>
        <dbReference type="ARBA" id="ARBA00038283"/>
    </source>
</evidence>
<keyword evidence="4" id="KW-1185">Reference proteome</keyword>
<evidence type="ECO:0000259" key="2">
    <source>
        <dbReference type="Pfam" id="PF01051"/>
    </source>
</evidence>
<comment type="similarity">
    <text evidence="1">Belongs to the initiator RepB protein family.</text>
</comment>
<dbReference type="GO" id="GO:0006270">
    <property type="term" value="P:DNA replication initiation"/>
    <property type="evidence" value="ECO:0007669"/>
    <property type="project" value="InterPro"/>
</dbReference>
<dbReference type="HOGENOM" id="CLU_622342_0_0_7"/>
<accession>A0R7R9</accession>
<dbReference type="EMBL" id="CP000483">
    <property type="protein sequence ID" value="ABL01377.1"/>
    <property type="molecule type" value="Genomic_DNA"/>
</dbReference>
<dbReference type="Pfam" id="PF01051">
    <property type="entry name" value="Rep3_N"/>
    <property type="match status" value="1"/>
</dbReference>
<name>A0R7R9_PELPD</name>
<proteinExistence type="inferred from homology"/>
<keyword evidence="3" id="KW-0614">Plasmid</keyword>
<dbReference type="InterPro" id="IPR036388">
    <property type="entry name" value="WH-like_DNA-bd_sf"/>
</dbReference>
<reference evidence="3 4" key="1">
    <citation type="submission" date="2006-10" db="EMBL/GenBank/DDBJ databases">
        <title>Complete sequence of plasmid pPRO1 of Pelobacter propionicus DSM 2379.</title>
        <authorList>
            <consortium name="US DOE Joint Genome Institute"/>
            <person name="Copeland A."/>
            <person name="Lucas S."/>
            <person name="Lapidus A."/>
            <person name="Barry K."/>
            <person name="Detter J.C."/>
            <person name="Glavina del Rio T."/>
            <person name="Hammon N."/>
            <person name="Israni S."/>
            <person name="Dalin E."/>
            <person name="Tice H."/>
            <person name="Pitluck S."/>
            <person name="Saunders E."/>
            <person name="Brettin T."/>
            <person name="Bruce D."/>
            <person name="Han C."/>
            <person name="Tapia R."/>
            <person name="Schmutz J."/>
            <person name="Larimer F."/>
            <person name="Land M."/>
            <person name="Hauser L."/>
            <person name="Kyrpides N."/>
            <person name="Kim E."/>
            <person name="Lovley D."/>
            <person name="Richardson P."/>
        </authorList>
    </citation>
    <scope>NUCLEOTIDE SEQUENCE [LARGE SCALE GENOMIC DNA]</scope>
    <source>
        <strain evidence="4">DSM 2379 / NBRC 103807 / OttBd1</strain>
        <plasmid evidence="4">Plasmid pPRO1</plasmid>
    </source>
</reference>
<dbReference type="Pfam" id="PF21205">
    <property type="entry name" value="Rep3_C"/>
    <property type="match status" value="1"/>
</dbReference>
<geneLocation type="plasmid" evidence="3 4">
    <name>pPRO1</name>
</geneLocation>
<evidence type="ECO:0000313" key="3">
    <source>
        <dbReference type="EMBL" id="ABL01377.1"/>
    </source>
</evidence>
<dbReference type="InterPro" id="IPR000525">
    <property type="entry name" value="Initiator_Rep_WH1"/>
</dbReference>
<dbReference type="Proteomes" id="UP000006732">
    <property type="component" value="Plasmid pPRO1"/>
</dbReference>
<sequence length="440" mass="51314">MIYVCFKWRYFMADDKPTPRAKNDVQEYLPGMEMAPEDYILKKHNAIIHRTHASTPTEEKVFSALLMVARAQMKSGIVPPDGKFQTSIKFLRNFTRTRATHNHLLKNALTSLQERPWQYDMFHEDKFQEWRSFVPISEARINRFGCVTFFFAPTINEALNNPSIYTQIDLKIIRGLKSLYSIALYELGVTHIDEHREFSLEEFRDYMGLKVGEYSAPTDLRRHVVEPAVNEVNEKTDVRVEVRLLKRGNRGALTGFDFTFSRIEEVEVVPEAYQLEQIAELCAMLPEGIGSLRGVVPLLKKMLDLRGEENVISNIQYFVERFNDKKQAPIPSPGGYLRTVLENDYGLEIRERKEIERLLQEKRLLKESLKDDITNAYIARNEAEDSKILQMQDKYYEYYLGLPALRQAEIIERIEKSELYIGPMKTQIMGYLQLAEKVFL</sequence>
<gene>
    <name evidence="3" type="ordered locus">Ppro_3788</name>
</gene>
<organism evidence="3 4">
    <name type="scientific">Pelobacter propionicus (strain DSM 2379 / NBRC 103807 / OttBd1)</name>
    <dbReference type="NCBI Taxonomy" id="338966"/>
    <lineage>
        <taxon>Bacteria</taxon>
        <taxon>Pseudomonadati</taxon>
        <taxon>Thermodesulfobacteriota</taxon>
        <taxon>Desulfuromonadia</taxon>
        <taxon>Desulfuromonadales</taxon>
        <taxon>Desulfuromonadaceae</taxon>
        <taxon>Pelobacter</taxon>
    </lineage>
</organism>
<dbReference type="AlphaFoldDB" id="A0R7R9"/>
<dbReference type="Gene3D" id="1.10.10.10">
    <property type="entry name" value="Winged helix-like DNA-binding domain superfamily/Winged helix DNA-binding domain"/>
    <property type="match status" value="2"/>
</dbReference>